<dbReference type="Proteomes" id="UP001162031">
    <property type="component" value="Unassembled WGS sequence"/>
</dbReference>
<dbReference type="AlphaFoldDB" id="A0AAV0TAA9"/>
<organism evidence="2 3">
    <name type="scientific">Hyaloperonospora brassicae</name>
    <name type="common">Brassica downy mildew</name>
    <name type="synonym">Peronospora brassicae</name>
    <dbReference type="NCBI Taxonomy" id="162125"/>
    <lineage>
        <taxon>Eukaryota</taxon>
        <taxon>Sar</taxon>
        <taxon>Stramenopiles</taxon>
        <taxon>Oomycota</taxon>
        <taxon>Peronosporomycetes</taxon>
        <taxon>Peronosporales</taxon>
        <taxon>Peronosporaceae</taxon>
        <taxon>Hyaloperonospora</taxon>
    </lineage>
</organism>
<protein>
    <submittedName>
        <fullName evidence="2">Uncharacterized protein</fullName>
    </submittedName>
</protein>
<feature type="region of interest" description="Disordered" evidence="1">
    <location>
        <begin position="406"/>
        <end position="433"/>
    </location>
</feature>
<reference evidence="2" key="1">
    <citation type="submission" date="2022-12" db="EMBL/GenBank/DDBJ databases">
        <authorList>
            <person name="Webb A."/>
        </authorList>
    </citation>
    <scope>NUCLEOTIDE SEQUENCE</scope>
    <source>
        <strain evidence="2">Hp1</strain>
    </source>
</reference>
<sequence>MTSSASCPTPPATDLPLDTQLYTMIELEASRYRAFYAKLTTSLTNCSPPPPLLLSRHAAVTFFCKSSLSHDHVQELYTRIKELRLLRDMDHLNETEFVLGMHFIVCLTKRKLVEIPRPFPVYLFPTLDLTPEEQRPVAYTSLSFSRAGSASVSCSALSSWTDAKSLLALLTAAGRSKQEDIDVLSAMRQSIATAQQTLHTSVDRVSDQVDKLGFPVPPFLRSLDALDDLKSLLQQHVLAAKEEIQSMQTDDAQMRNVAVTMAHDSIGGEKNALDFASGLTQELVALQQQTAQLMAMKADLAGRLAAVKAGDLTAGGRLTEQSNGSASIESKNPSFALSKGALTVGELRSALASTVPAKSSELVSAHNRNAVSCEDWGTYGTAVLREARPAQAHGVKLVRPLTSNDPFDFASSPAAPSAADAVETKKSEWDPFQ</sequence>
<gene>
    <name evidence="2" type="ORF">HBR001_LOCUS1771</name>
</gene>
<name>A0AAV0TAA9_HYABA</name>
<evidence type="ECO:0000256" key="1">
    <source>
        <dbReference type="SAM" id="MobiDB-lite"/>
    </source>
</evidence>
<keyword evidence="3" id="KW-1185">Reference proteome</keyword>
<accession>A0AAV0TAA9</accession>
<proteinExistence type="predicted"/>
<dbReference type="EMBL" id="CANTFL010000174">
    <property type="protein sequence ID" value="CAI5717202.1"/>
    <property type="molecule type" value="Genomic_DNA"/>
</dbReference>
<evidence type="ECO:0000313" key="2">
    <source>
        <dbReference type="EMBL" id="CAI5717202.1"/>
    </source>
</evidence>
<feature type="compositionally biased region" description="Low complexity" evidence="1">
    <location>
        <begin position="406"/>
        <end position="421"/>
    </location>
</feature>
<evidence type="ECO:0000313" key="3">
    <source>
        <dbReference type="Proteomes" id="UP001162031"/>
    </source>
</evidence>
<feature type="compositionally biased region" description="Basic and acidic residues" evidence="1">
    <location>
        <begin position="422"/>
        <end position="433"/>
    </location>
</feature>
<comment type="caution">
    <text evidence="2">The sequence shown here is derived from an EMBL/GenBank/DDBJ whole genome shotgun (WGS) entry which is preliminary data.</text>
</comment>